<dbReference type="AlphaFoldDB" id="A0A5B1BL89"/>
<evidence type="ECO:0000313" key="2">
    <source>
        <dbReference type="Proteomes" id="UP000324701"/>
    </source>
</evidence>
<sequence>MTDDDETIRELRRLGHMTRHVDHDLGVTWDDGERQPDAVVWCEGSSGHPHPRVPLESFRREVFISGPGQVEETWSWNPHESGDSEALVPGLREWSQYQFDCPRCPMHVLVKDMSLLHRLLKGCAGAGGVSLALIDAAQKKDAATRRKRP</sequence>
<protein>
    <submittedName>
        <fullName evidence="1">Uncharacterized protein</fullName>
    </submittedName>
</protein>
<organism evidence="1 2">
    <name type="scientific">Mycobacterium simiae</name>
    <name type="common">Mycobacterium habana</name>
    <dbReference type="NCBI Taxonomy" id="1784"/>
    <lineage>
        <taxon>Bacteria</taxon>
        <taxon>Bacillati</taxon>
        <taxon>Actinomycetota</taxon>
        <taxon>Actinomycetes</taxon>
        <taxon>Mycobacteriales</taxon>
        <taxon>Mycobacteriaceae</taxon>
        <taxon>Mycobacterium</taxon>
        <taxon>Mycobacterium simiae complex</taxon>
    </lineage>
</organism>
<dbReference type="OrthoDB" id="9790219at2"/>
<comment type="caution">
    <text evidence="1">The sequence shown here is derived from an EMBL/GenBank/DDBJ whole genome shotgun (WGS) entry which is preliminary data.</text>
</comment>
<accession>A0A5B1BL89</accession>
<dbReference type="EMBL" id="VTZN01000187">
    <property type="protein sequence ID" value="KAA1248193.1"/>
    <property type="molecule type" value="Genomic_DNA"/>
</dbReference>
<reference evidence="1 2" key="1">
    <citation type="submission" date="2019-09" db="EMBL/GenBank/DDBJ databases">
        <title>Report of infection by Mycobacterium simiae a patient suffering from pulmonary tuberculosis.</title>
        <authorList>
            <person name="Mohanty P.S."/>
            <person name="Bansal A.K."/>
            <person name="Singh H."/>
            <person name="Sharma S."/>
            <person name="Patil S.A."/>
            <person name="Upadhaya P."/>
            <person name="Singh P.K."/>
            <person name="Kumar D."/>
            <person name="Kumar S."/>
            <person name="Singh R.K."/>
            <person name="Chaudhary B."/>
        </authorList>
    </citation>
    <scope>NUCLEOTIDE SEQUENCE [LARGE SCALE GENOMIC DNA]</scope>
    <source>
        <strain evidence="1 2">JAL-560-SIM</strain>
    </source>
</reference>
<dbReference type="RefSeq" id="WP_149655934.1">
    <property type="nucleotide sequence ID" value="NZ_VTZN01000187.1"/>
</dbReference>
<proteinExistence type="predicted"/>
<evidence type="ECO:0000313" key="1">
    <source>
        <dbReference type="EMBL" id="KAA1248193.1"/>
    </source>
</evidence>
<dbReference type="Proteomes" id="UP000324701">
    <property type="component" value="Unassembled WGS sequence"/>
</dbReference>
<keyword evidence="2" id="KW-1185">Reference proteome</keyword>
<name>A0A5B1BL89_MYCSI</name>
<gene>
    <name evidence="1" type="ORF">F0Q45_21950</name>
</gene>